<dbReference type="RefSeq" id="WP_167016314.1">
    <property type="nucleotide sequence ID" value="NZ_VWXF01000007.1"/>
</dbReference>
<accession>A0ABX0RDR0</accession>
<proteinExistence type="predicted"/>
<comment type="caution">
    <text evidence="1">The sequence shown here is derived from an EMBL/GenBank/DDBJ whole genome shotgun (WGS) entry which is preliminary data.</text>
</comment>
<keyword evidence="2" id="KW-1185">Reference proteome</keyword>
<dbReference type="EMBL" id="VWXF01000007">
    <property type="protein sequence ID" value="NIF23187.1"/>
    <property type="molecule type" value="Genomic_DNA"/>
</dbReference>
<protein>
    <recommendedName>
        <fullName evidence="3">EcsC protein family protein</fullName>
    </recommendedName>
</protein>
<evidence type="ECO:0008006" key="3">
    <source>
        <dbReference type="Google" id="ProtNLM"/>
    </source>
</evidence>
<name>A0ABX0RDR0_9GAMM</name>
<reference evidence="1 2" key="1">
    <citation type="journal article" date="2019" name="bioRxiv">
        <title>Bacteria contribute to plant secondary compound degradation in a generalist herbivore system.</title>
        <authorList>
            <person name="Francoeur C.B."/>
            <person name="Khadempour L."/>
            <person name="Moreira-Soto R.D."/>
            <person name="Gotting K."/>
            <person name="Book A.J."/>
            <person name="Pinto-Tomas A.A."/>
            <person name="Keefover-Ring K."/>
            <person name="Currie C.R."/>
        </authorList>
    </citation>
    <scope>NUCLEOTIDE SEQUENCE [LARGE SCALE GENOMIC DNA]</scope>
    <source>
        <strain evidence="1">Acro-835</strain>
    </source>
</reference>
<sequence length="218" mass="24492">MSSHIEIATRIVRVLLSPDTAVGIMGGILSVPKDLAYMAYGFMDTDSRSFRQDERIRMTHAIRFGILQNSHLKKSIETTLDVFSQFVPGSNKDKLAGQVTGSMIGRFLTNTVLTTSLLNAVVFKSGMLLKFGVGTLGNLLLINGMAERSIYTSMRLKKYNPELWQALRAKNYDFLYFLIEPAVQPFTEALHVRRTQGLPAFEKILDLVEEKLNEAQIE</sequence>
<organism evidence="1 2">
    <name type="scientific">Candidatus Pantoea multigeneris</name>
    <dbReference type="NCBI Taxonomy" id="2608357"/>
    <lineage>
        <taxon>Bacteria</taxon>
        <taxon>Pseudomonadati</taxon>
        <taxon>Pseudomonadota</taxon>
        <taxon>Gammaproteobacteria</taxon>
        <taxon>Enterobacterales</taxon>
        <taxon>Erwiniaceae</taxon>
        <taxon>Pantoea</taxon>
    </lineage>
</organism>
<gene>
    <name evidence="1" type="ORF">F3J40_16500</name>
</gene>
<dbReference type="Proteomes" id="UP001515683">
    <property type="component" value="Unassembled WGS sequence"/>
</dbReference>
<evidence type="ECO:0000313" key="2">
    <source>
        <dbReference type="Proteomes" id="UP001515683"/>
    </source>
</evidence>
<evidence type="ECO:0000313" key="1">
    <source>
        <dbReference type="EMBL" id="NIF23187.1"/>
    </source>
</evidence>